<accession>A0A1I5TPB2</accession>
<feature type="transmembrane region" description="Helical" evidence="8">
    <location>
        <begin position="233"/>
        <end position="252"/>
    </location>
</feature>
<feature type="transmembrane region" description="Helical" evidence="8">
    <location>
        <begin position="78"/>
        <end position="102"/>
    </location>
</feature>
<dbReference type="OrthoDB" id="9810952at2"/>
<organism evidence="9 10">
    <name type="scientific">Geodermatophilus dictyosporus</name>
    <dbReference type="NCBI Taxonomy" id="1523247"/>
    <lineage>
        <taxon>Bacteria</taxon>
        <taxon>Bacillati</taxon>
        <taxon>Actinomycetota</taxon>
        <taxon>Actinomycetes</taxon>
        <taxon>Geodermatophilales</taxon>
        <taxon>Geodermatophilaceae</taxon>
        <taxon>Geodermatophilus</taxon>
    </lineage>
</organism>
<dbReference type="InterPro" id="IPR003445">
    <property type="entry name" value="Cat_transpt"/>
</dbReference>
<evidence type="ECO:0000256" key="6">
    <source>
        <dbReference type="ARBA" id="ARBA00023065"/>
    </source>
</evidence>
<protein>
    <submittedName>
        <fullName evidence="9">Potassium uptake protein, TrkH family</fullName>
    </submittedName>
</protein>
<evidence type="ECO:0000256" key="7">
    <source>
        <dbReference type="ARBA" id="ARBA00023136"/>
    </source>
</evidence>
<feature type="transmembrane region" description="Helical" evidence="8">
    <location>
        <begin position="410"/>
        <end position="432"/>
    </location>
</feature>
<evidence type="ECO:0000256" key="2">
    <source>
        <dbReference type="ARBA" id="ARBA00022448"/>
    </source>
</evidence>
<evidence type="ECO:0000256" key="8">
    <source>
        <dbReference type="SAM" id="Phobius"/>
    </source>
</evidence>
<keyword evidence="4 8" id="KW-0812">Transmembrane</keyword>
<evidence type="ECO:0000313" key="10">
    <source>
        <dbReference type="Proteomes" id="UP000198857"/>
    </source>
</evidence>
<evidence type="ECO:0000256" key="5">
    <source>
        <dbReference type="ARBA" id="ARBA00022989"/>
    </source>
</evidence>
<feature type="transmembrane region" description="Helical" evidence="8">
    <location>
        <begin position="302"/>
        <end position="333"/>
    </location>
</feature>
<keyword evidence="2" id="KW-0813">Transport</keyword>
<dbReference type="EMBL" id="FOWQ01000009">
    <property type="protein sequence ID" value="SFP84922.1"/>
    <property type="molecule type" value="Genomic_DNA"/>
</dbReference>
<dbReference type="GO" id="GO:0005886">
    <property type="term" value="C:plasma membrane"/>
    <property type="evidence" value="ECO:0007669"/>
    <property type="project" value="UniProtKB-SubCell"/>
</dbReference>
<feature type="transmembrane region" description="Helical" evidence="8">
    <location>
        <begin position="164"/>
        <end position="183"/>
    </location>
</feature>
<keyword evidence="6" id="KW-0406">Ion transport</keyword>
<keyword evidence="5 8" id="KW-1133">Transmembrane helix</keyword>
<evidence type="ECO:0000256" key="1">
    <source>
        <dbReference type="ARBA" id="ARBA00004651"/>
    </source>
</evidence>
<keyword evidence="10" id="KW-1185">Reference proteome</keyword>
<reference evidence="10" key="1">
    <citation type="submission" date="2016-10" db="EMBL/GenBank/DDBJ databases">
        <authorList>
            <person name="Varghese N."/>
            <person name="Submissions S."/>
        </authorList>
    </citation>
    <scope>NUCLEOTIDE SEQUENCE [LARGE SCALE GENOMIC DNA]</scope>
    <source>
        <strain evidence="10">DSM 44208</strain>
    </source>
</reference>
<dbReference type="AlphaFoldDB" id="A0A1I5TPB2"/>
<feature type="transmembrane region" description="Helical" evidence="8">
    <location>
        <begin position="195"/>
        <end position="213"/>
    </location>
</feature>
<keyword evidence="7 8" id="KW-0472">Membrane</keyword>
<dbReference type="Proteomes" id="UP000198857">
    <property type="component" value="Unassembled WGS sequence"/>
</dbReference>
<dbReference type="GO" id="GO:0030001">
    <property type="term" value="P:metal ion transport"/>
    <property type="evidence" value="ECO:0007669"/>
    <property type="project" value="UniProtKB-ARBA"/>
</dbReference>
<evidence type="ECO:0000256" key="3">
    <source>
        <dbReference type="ARBA" id="ARBA00022475"/>
    </source>
</evidence>
<comment type="subcellular location">
    <subcellularLocation>
        <location evidence="1">Cell membrane</location>
        <topology evidence="1">Multi-pass membrane protein</topology>
    </subcellularLocation>
</comment>
<dbReference type="STRING" id="1523247.SAMN05660464_4439"/>
<name>A0A1I5TPB2_9ACTN</name>
<dbReference type="Pfam" id="PF02386">
    <property type="entry name" value="TrkH"/>
    <property type="match status" value="1"/>
</dbReference>
<dbReference type="PANTHER" id="PTHR32024:SF1">
    <property type="entry name" value="KTR SYSTEM POTASSIUM UPTAKE PROTEIN B"/>
    <property type="match status" value="1"/>
</dbReference>
<sequence length="449" mass="47044">MRPRLLHLPRPARPAQVVVLAFAGAVALGTLLLLLPVSRADPGGAPLVDALFTATSAVTVTGLNTVDTATYWSDLGHVVILLLIQIGGFGIMSLATLLGLLVSHRLGLRMRLTTAAETRMLGIGDVRRVLVGVARTSLLFEAAGTVVLSVRFAAAHDEPVGRALWLGLFHSVSAFNNGGFALFSDGLIRFVTDPVVTLTVCLLVITGGLGFPVLFELHRLWRSPRRWTVHTKIVVLATSVLLATGTLAFLALEWSNPATLGPLGVGGKALAGFLLAVMPRSGGLHSVPTGELHAESLLLTDVLMFIGGGSAGTAGGIKVTTFTVLLFVILTEIRADRSVVAFHRHIPSDAQRQALTVALLGVAGVFGGTGALMVLTPFSLDQVLFEVISAFATVGLSTGITGDLGTPGTLLLVVLMFTGRLGPITLASALALRARPRLYELPQERPIIG</sequence>
<dbReference type="PANTHER" id="PTHR32024">
    <property type="entry name" value="TRK SYSTEM POTASSIUM UPTAKE PROTEIN TRKG-RELATED"/>
    <property type="match status" value="1"/>
</dbReference>
<keyword evidence="3" id="KW-1003">Cell membrane</keyword>
<evidence type="ECO:0000313" key="9">
    <source>
        <dbReference type="EMBL" id="SFP84922.1"/>
    </source>
</evidence>
<gene>
    <name evidence="9" type="ORF">SAMN05660464_4439</name>
</gene>
<proteinExistence type="predicted"/>
<evidence type="ECO:0000256" key="4">
    <source>
        <dbReference type="ARBA" id="ARBA00022692"/>
    </source>
</evidence>
<feature type="transmembrane region" description="Helical" evidence="8">
    <location>
        <begin position="354"/>
        <end position="375"/>
    </location>
</feature>
<dbReference type="GO" id="GO:0008324">
    <property type="term" value="F:monoatomic cation transmembrane transporter activity"/>
    <property type="evidence" value="ECO:0007669"/>
    <property type="project" value="InterPro"/>
</dbReference>